<sequence>MWFPRLITSIQILPFIALSWLFISDSTNYDLVRLYGGSEMPIAYRISAVWASREGPTLLWAGLLGICGLAFQGSGRDESSVLFRKLVNGAVLTLFSIAMMMRPFRLAQSSWRGELNPLLQTDLMVFHPPLVFLFYSLCMVVMLKALATVLSNDKVEESQLREMVLPPARVALVVGTIGVGLGGLWAYTVLDWGGYWAWDPVETASLLPWLCLLLLLHLRVTPGGKNSGFVLPLAILPGWFSIHATMVTRANGVWASVHAFVSEDIGSQSDSAILRIIDLQNTGVSGTEVITYLISLVAILAITVAVMVSRQARIGGGENLQFASRFSLWMILLLPLSWLITVDMFGAESSLIERLPTFILLIAAASPLVAIMLPPDPAGSKLFADREKSVSMAAVILLSLIIDEPLIATLLILLMLLKASSDKESEMIWTVAGIVVILTSVYAYLIDVYAAGIGLLIFIWPLLVLDVEDGEEQTLKERISELSIRKTQIRLSLFAPIVIGGTFFTLTWMLLVASVDGTSLAMHEMFGAPLILLIASALATYSWKDTVPEKMVPFLLLGFIIIGIVVGVFLDIPIVGDSSSQFSDTINRGEVAWLLLPILIVAIPSIIRLAIDLYQRTAKGYSPAKMRSALAHTAHVGILLLLVGHVFTTTLIDRTDPSHQVVLVQGQQVSHEGYLLTFDEWTVLSPDDAEFNERFSVGDGFLGAKIDIYNEQGILLDTVNPGMLRFDSSNSFPRSEVDRYTSLTGDTVFIFDWSQTQALGNASGIMDSDSDDVGLDRVRLTVYHLSGSHLVWAGWLIIILSTIGIAVTSIQRPSKTIPSI</sequence>
<dbReference type="GO" id="GO:0020037">
    <property type="term" value="F:heme binding"/>
    <property type="evidence" value="ECO:0007669"/>
    <property type="project" value="InterPro"/>
</dbReference>
<feature type="transmembrane region" description="Helical" evidence="3">
    <location>
        <begin position="57"/>
        <end position="74"/>
    </location>
</feature>
<feature type="transmembrane region" description="Helical" evidence="3">
    <location>
        <begin position="555"/>
        <end position="576"/>
    </location>
</feature>
<organism evidence="5">
    <name type="scientific">uncultured marine group II/III euryarchaeote KM3_54_F07</name>
    <dbReference type="NCBI Taxonomy" id="1456461"/>
    <lineage>
        <taxon>Archaea</taxon>
        <taxon>Methanobacteriati</taxon>
        <taxon>Methanobacteriota</taxon>
        <taxon>environmental samples</taxon>
    </lineage>
</organism>
<evidence type="ECO:0000256" key="3">
    <source>
        <dbReference type="SAM" id="Phobius"/>
    </source>
</evidence>
<accession>A0A075HDX8</accession>
<feature type="transmembrane region" description="Helical" evidence="3">
    <location>
        <begin position="355"/>
        <end position="373"/>
    </location>
</feature>
<dbReference type="PRINTS" id="PR01410">
    <property type="entry name" value="CCBIOGENESIS"/>
</dbReference>
<feature type="transmembrane region" description="Helical" evidence="3">
    <location>
        <begin position="591"/>
        <end position="611"/>
    </location>
</feature>
<feature type="transmembrane region" description="Helical" evidence="3">
    <location>
        <begin position="525"/>
        <end position="543"/>
    </location>
</feature>
<keyword evidence="3" id="KW-1133">Transmembrane helix</keyword>
<feature type="transmembrane region" description="Helical" evidence="3">
    <location>
        <begin position="86"/>
        <end position="104"/>
    </location>
</feature>
<feature type="transmembrane region" description="Helical" evidence="3">
    <location>
        <begin position="428"/>
        <end position="445"/>
    </location>
</feature>
<feature type="transmembrane region" description="Helical" evidence="3">
    <location>
        <begin position="196"/>
        <end position="216"/>
    </location>
</feature>
<feature type="transmembrane region" description="Helical" evidence="3">
    <location>
        <begin position="632"/>
        <end position="652"/>
    </location>
</feature>
<dbReference type="EMBL" id="KF900937">
    <property type="protein sequence ID" value="AIF12103.1"/>
    <property type="molecule type" value="Genomic_DNA"/>
</dbReference>
<dbReference type="Pfam" id="PF01578">
    <property type="entry name" value="Cytochrom_C_asm"/>
    <property type="match status" value="1"/>
</dbReference>
<feature type="transmembrane region" description="Helical" evidence="3">
    <location>
        <begin position="289"/>
        <end position="308"/>
    </location>
</feature>
<dbReference type="PANTHER" id="PTHR43653:SF1">
    <property type="entry name" value="CYTOCHROME C-TYPE BIOGENESIS PROTEIN CCMF"/>
    <property type="match status" value="1"/>
</dbReference>
<dbReference type="InterPro" id="IPR002541">
    <property type="entry name" value="Cyt_c_assembly"/>
</dbReference>
<comment type="similarity">
    <text evidence="1">Belongs to the CcmF/CycK/Ccl1/NrfE/CcsA family.</text>
</comment>
<feature type="transmembrane region" description="Helical" evidence="3">
    <location>
        <begin position="489"/>
        <end position="513"/>
    </location>
</feature>
<feature type="transmembrane region" description="Helical" evidence="3">
    <location>
        <begin position="124"/>
        <end position="150"/>
    </location>
</feature>
<evidence type="ECO:0000313" key="5">
    <source>
        <dbReference type="EMBL" id="AIF12103.1"/>
    </source>
</evidence>
<protein>
    <submittedName>
        <fullName evidence="5">Cytochrome c-type biogenesis protein (CcmF)</fullName>
    </submittedName>
</protein>
<keyword evidence="3" id="KW-0472">Membrane</keyword>
<feature type="transmembrane region" description="Helical" evidence="3">
    <location>
        <begin position="170"/>
        <end position="190"/>
    </location>
</feature>
<gene>
    <name evidence="5" type="primary">ccmF</name>
</gene>
<feature type="transmembrane region" description="Helical" evidence="3">
    <location>
        <begin position="790"/>
        <end position="810"/>
    </location>
</feature>
<dbReference type="PANTHER" id="PTHR43653">
    <property type="entry name" value="CYTOCHROME C ASSEMBLY PROTEIN-RELATED"/>
    <property type="match status" value="1"/>
</dbReference>
<evidence type="ECO:0000256" key="2">
    <source>
        <dbReference type="ARBA" id="ARBA00022748"/>
    </source>
</evidence>
<dbReference type="GO" id="GO:0017004">
    <property type="term" value="P:cytochrome complex assembly"/>
    <property type="evidence" value="ECO:0007669"/>
    <property type="project" value="UniProtKB-KW"/>
</dbReference>
<dbReference type="GO" id="GO:0016020">
    <property type="term" value="C:membrane"/>
    <property type="evidence" value="ECO:0007669"/>
    <property type="project" value="InterPro"/>
</dbReference>
<feature type="transmembrane region" description="Helical" evidence="3">
    <location>
        <begin position="7"/>
        <end position="23"/>
    </location>
</feature>
<feature type="transmembrane region" description="Helical" evidence="3">
    <location>
        <begin position="328"/>
        <end position="346"/>
    </location>
</feature>
<evidence type="ECO:0000259" key="4">
    <source>
        <dbReference type="Pfam" id="PF01578"/>
    </source>
</evidence>
<proteinExistence type="inferred from homology"/>
<dbReference type="InterPro" id="IPR003567">
    <property type="entry name" value="Cyt_c_biogenesis"/>
</dbReference>
<evidence type="ECO:0000256" key="1">
    <source>
        <dbReference type="ARBA" id="ARBA00009186"/>
    </source>
</evidence>
<keyword evidence="2" id="KW-0201">Cytochrome c-type biogenesis</keyword>
<keyword evidence="3" id="KW-0812">Transmembrane</keyword>
<feature type="transmembrane region" description="Helical" evidence="3">
    <location>
        <begin position="393"/>
        <end position="416"/>
    </location>
</feature>
<reference evidence="5" key="1">
    <citation type="journal article" date="2014" name="Genome Biol. Evol.">
        <title>Pangenome evidence for extensive interdomain horizontal transfer affecting lineage core and shell genes in uncultured planktonic thaumarchaeota and euryarchaeota.</title>
        <authorList>
            <person name="Deschamps P."/>
            <person name="Zivanovic Y."/>
            <person name="Moreira D."/>
            <person name="Rodriguez-Valera F."/>
            <person name="Lopez-Garcia P."/>
        </authorList>
    </citation>
    <scope>NUCLEOTIDE SEQUENCE</scope>
</reference>
<dbReference type="AlphaFoldDB" id="A0A075HDX8"/>
<feature type="domain" description="Cytochrome c assembly protein" evidence="4">
    <location>
        <begin position="50"/>
        <end position="222"/>
    </location>
</feature>
<dbReference type="GO" id="GO:0015232">
    <property type="term" value="F:heme transmembrane transporter activity"/>
    <property type="evidence" value="ECO:0007669"/>
    <property type="project" value="InterPro"/>
</dbReference>
<name>A0A075HDX8_9EURY</name>